<dbReference type="Pfam" id="PF13419">
    <property type="entry name" value="HAD_2"/>
    <property type="match status" value="1"/>
</dbReference>
<organism evidence="1 2">
    <name type="scientific">Oceanispirochaeta crateris</name>
    <dbReference type="NCBI Taxonomy" id="2518645"/>
    <lineage>
        <taxon>Bacteria</taxon>
        <taxon>Pseudomonadati</taxon>
        <taxon>Spirochaetota</taxon>
        <taxon>Spirochaetia</taxon>
        <taxon>Spirochaetales</taxon>
        <taxon>Spirochaetaceae</taxon>
        <taxon>Oceanispirochaeta</taxon>
    </lineage>
</organism>
<dbReference type="NCBIfam" id="TIGR01549">
    <property type="entry name" value="HAD-SF-IA-v1"/>
    <property type="match status" value="1"/>
</dbReference>
<name>A0A5C1QM24_9SPIO</name>
<dbReference type="InterPro" id="IPR023214">
    <property type="entry name" value="HAD_sf"/>
</dbReference>
<dbReference type="SUPFAM" id="SSF56784">
    <property type="entry name" value="HAD-like"/>
    <property type="match status" value="1"/>
</dbReference>
<dbReference type="SFLD" id="SFLDS00003">
    <property type="entry name" value="Haloacid_Dehalogenase"/>
    <property type="match status" value="1"/>
</dbReference>
<sequence>MNIVFDLGGVVLHWNPDELIARTFSGKSDQKIVKEQFLSHPDWEAMDKGTLDEESALQNAAQRTALPYEKLKKMMEDVPPFLEPNSQTIAIIKKVKERGHKLYILSNMHHNSMDYLLATHDFFNMFDGIVASCRVGMIKPEPEIYEHLLKEFSLNPEETAFIDDLKQNVEAASKKGIHPIHFIDPEQCEEALKEIHCL</sequence>
<dbReference type="PANTHER" id="PTHR43611:SF3">
    <property type="entry name" value="FLAVIN MONONUCLEOTIDE HYDROLASE 1, CHLOROPLATIC"/>
    <property type="match status" value="1"/>
</dbReference>
<dbReference type="EMBL" id="CP036150">
    <property type="protein sequence ID" value="QEN08701.1"/>
    <property type="molecule type" value="Genomic_DNA"/>
</dbReference>
<dbReference type="NCBIfam" id="TIGR01509">
    <property type="entry name" value="HAD-SF-IA-v3"/>
    <property type="match status" value="1"/>
</dbReference>
<dbReference type="PANTHER" id="PTHR43611">
    <property type="entry name" value="ALPHA-D-GLUCOSE 1-PHOSPHATE PHOSPHATASE"/>
    <property type="match status" value="1"/>
</dbReference>
<dbReference type="OrthoDB" id="9797415at2"/>
<dbReference type="Proteomes" id="UP000324209">
    <property type="component" value="Chromosome"/>
</dbReference>
<dbReference type="AlphaFoldDB" id="A0A5C1QM24"/>
<proteinExistence type="predicted"/>
<evidence type="ECO:0000313" key="2">
    <source>
        <dbReference type="Proteomes" id="UP000324209"/>
    </source>
</evidence>
<protein>
    <submittedName>
        <fullName evidence="1">HAD family phosphatase</fullName>
    </submittedName>
</protein>
<dbReference type="Gene3D" id="3.40.50.1000">
    <property type="entry name" value="HAD superfamily/HAD-like"/>
    <property type="match status" value="1"/>
</dbReference>
<dbReference type="RefSeq" id="WP_149486782.1">
    <property type="nucleotide sequence ID" value="NZ_CP036150.1"/>
</dbReference>
<dbReference type="CDD" id="cd02603">
    <property type="entry name" value="HAD_sEH-N_like"/>
    <property type="match status" value="1"/>
</dbReference>
<dbReference type="PRINTS" id="PR00413">
    <property type="entry name" value="HADHALOGNASE"/>
</dbReference>
<dbReference type="KEGG" id="ock:EXM22_12135"/>
<dbReference type="InterPro" id="IPR023198">
    <property type="entry name" value="PGP-like_dom2"/>
</dbReference>
<dbReference type="Gene3D" id="1.10.150.240">
    <property type="entry name" value="Putative phosphatase, domain 2"/>
    <property type="match status" value="1"/>
</dbReference>
<reference evidence="1 2" key="1">
    <citation type="submission" date="2019-02" db="EMBL/GenBank/DDBJ databases">
        <title>Complete Genome Sequence and Methylome Analysis of free living Spirochaetas.</title>
        <authorList>
            <person name="Fomenkov A."/>
            <person name="Dubinina G."/>
            <person name="Leshcheva N."/>
            <person name="Mikheeva N."/>
            <person name="Grabovich M."/>
            <person name="Vincze T."/>
            <person name="Roberts R.J."/>
        </authorList>
    </citation>
    <scope>NUCLEOTIDE SEQUENCE [LARGE SCALE GENOMIC DNA]</scope>
    <source>
        <strain evidence="1 2">K2</strain>
    </source>
</reference>
<dbReference type="SFLD" id="SFLDG01129">
    <property type="entry name" value="C1.5:_HAD__Beta-PGM__Phosphata"/>
    <property type="match status" value="1"/>
</dbReference>
<dbReference type="InterPro" id="IPR036412">
    <property type="entry name" value="HAD-like_sf"/>
</dbReference>
<dbReference type="InterPro" id="IPR041492">
    <property type="entry name" value="HAD_2"/>
</dbReference>
<keyword evidence="2" id="KW-1185">Reference proteome</keyword>
<dbReference type="InterPro" id="IPR006439">
    <property type="entry name" value="HAD-SF_hydro_IA"/>
</dbReference>
<evidence type="ECO:0000313" key="1">
    <source>
        <dbReference type="EMBL" id="QEN08701.1"/>
    </source>
</evidence>
<gene>
    <name evidence="1" type="ORF">EXM22_12135</name>
</gene>
<accession>A0A5C1QM24</accession>